<keyword evidence="3" id="KW-0547">Nucleotide-binding</keyword>
<evidence type="ECO:0000313" key="3">
    <source>
        <dbReference type="EMBL" id="KAG7358132.1"/>
    </source>
</evidence>
<dbReference type="PANTHER" id="PTHR33418:SF1">
    <property type="entry name" value="HELICASE-ASSOCIATED DOMAIN-CONTAINING PROTEIN"/>
    <property type="match status" value="1"/>
</dbReference>
<feature type="signal peptide" evidence="1">
    <location>
        <begin position="1"/>
        <end position="32"/>
    </location>
</feature>
<feature type="domain" description="Helicase-associated" evidence="2">
    <location>
        <begin position="170"/>
        <end position="241"/>
    </location>
</feature>
<evidence type="ECO:0000256" key="1">
    <source>
        <dbReference type="SAM" id="SignalP"/>
    </source>
</evidence>
<keyword evidence="3" id="KW-0067">ATP-binding</keyword>
<gene>
    <name evidence="3" type="ORF">IV203_014719</name>
</gene>
<comment type="caution">
    <text evidence="3">The sequence shown here is derived from an EMBL/GenBank/DDBJ whole genome shotgun (WGS) entry which is preliminary data.</text>
</comment>
<protein>
    <submittedName>
        <fullName evidence="3">Helicase domain protein</fullName>
    </submittedName>
</protein>
<dbReference type="PANTHER" id="PTHR33418">
    <property type="entry name" value="HELICASE-ASSOCIATED"/>
    <property type="match status" value="1"/>
</dbReference>
<proteinExistence type="predicted"/>
<keyword evidence="3" id="KW-0347">Helicase</keyword>
<evidence type="ECO:0000313" key="4">
    <source>
        <dbReference type="Proteomes" id="UP000693970"/>
    </source>
</evidence>
<feature type="domain" description="Helicase-associated" evidence="2">
    <location>
        <begin position="88"/>
        <end position="154"/>
    </location>
</feature>
<reference evidence="3" key="2">
    <citation type="submission" date="2021-04" db="EMBL/GenBank/DDBJ databases">
        <authorList>
            <person name="Podell S."/>
        </authorList>
    </citation>
    <scope>NUCLEOTIDE SEQUENCE</scope>
    <source>
        <strain evidence="3">Hildebrandi</strain>
    </source>
</reference>
<accession>A0A9K3L9I6</accession>
<dbReference type="Proteomes" id="UP000693970">
    <property type="component" value="Unassembled WGS sequence"/>
</dbReference>
<keyword evidence="1" id="KW-0732">Signal</keyword>
<sequence>MFLSILIQKNVLSSILLFAFGLLHLAPSPADGWCVTTTSSRIGSFFPMKPTFSSISKWNFHVSSTTSSTIAGRSQPKASRTRRESKREKTWDSVYFRLVKFQHEHGHTEVPNSFNDGDQTPHLGRWVSTQRYLYNRKDPPYPKRRAEKLDSIGFVWALTSQDLSNQRRDEETWNKTARRLKEYKQQHGHTNVPSIYNDGQNPHLGMWVSHQRKKYKEYQNKMNVAGIMTKERIELLESLGFEWSPGRKDEFQEIWMSHFEDMKKFVKKYNTTKVSNVPRGYNCRIAVTIKWADQQRASYNQFMRNETSTITRQQIDLLNSIDFAWNLTKKTTHENWIHEYFKLYWHHFQHNNTNISQSIGYNSDFVYWVEMQKRDYNAGKLEQGKIDLLNDLNFDWTPDPVARWEGMYEQLSQYYDRFGSTLINTNINRDLGIWTSELRILYSKGDLDPTWVAKLNHLKFDWKAEDVNWNAMLERLVAYKKKHGTVCVPRACPDDPPLGRWVQLMRNTYKHLYMEKMDGNSFENHSAVLEIAQEVATKQVPAIVHASRLSKLLEIGFVWNANDAQWQEMYSQLVAYKKSNGNTLVPHGCQDCSGLAVWVSSQRASADSMSQARKAALDSIGFVWDPIETRWNEMLHKYCEMQALNVDTNNAKMKEKDKEMYIWIHTQRQLYRRGKLSKERICKLESCGFVWKKKLTIP</sequence>
<feature type="domain" description="Helicase-associated" evidence="2">
    <location>
        <begin position="466"/>
        <end position="517"/>
    </location>
</feature>
<feature type="chain" id="PRO_5039907840" evidence="1">
    <location>
        <begin position="33"/>
        <end position="698"/>
    </location>
</feature>
<keyword evidence="3" id="KW-0378">Hydrolase</keyword>
<organism evidence="3 4">
    <name type="scientific">Nitzschia inconspicua</name>
    <dbReference type="NCBI Taxonomy" id="303405"/>
    <lineage>
        <taxon>Eukaryota</taxon>
        <taxon>Sar</taxon>
        <taxon>Stramenopiles</taxon>
        <taxon>Ochrophyta</taxon>
        <taxon>Bacillariophyta</taxon>
        <taxon>Bacillariophyceae</taxon>
        <taxon>Bacillariophycidae</taxon>
        <taxon>Bacillariales</taxon>
        <taxon>Bacillariaceae</taxon>
        <taxon>Nitzschia</taxon>
    </lineage>
</organism>
<feature type="domain" description="Helicase-associated" evidence="2">
    <location>
        <begin position="403"/>
        <end position="460"/>
    </location>
</feature>
<dbReference type="Pfam" id="PF03457">
    <property type="entry name" value="HA"/>
    <property type="match status" value="6"/>
</dbReference>
<reference evidence="3" key="1">
    <citation type="journal article" date="2021" name="Sci. Rep.">
        <title>Diploid genomic architecture of Nitzschia inconspicua, an elite biomass production diatom.</title>
        <authorList>
            <person name="Oliver A."/>
            <person name="Podell S."/>
            <person name="Pinowska A."/>
            <person name="Traller J.C."/>
            <person name="Smith S.R."/>
            <person name="McClure R."/>
            <person name="Beliaev A."/>
            <person name="Bohutskyi P."/>
            <person name="Hill E.A."/>
            <person name="Rabines A."/>
            <person name="Zheng H."/>
            <person name="Allen L.Z."/>
            <person name="Kuo A."/>
            <person name="Grigoriev I.V."/>
            <person name="Allen A.E."/>
            <person name="Hazlebeck D."/>
            <person name="Allen E.E."/>
        </authorList>
    </citation>
    <scope>NUCLEOTIDE SEQUENCE</scope>
    <source>
        <strain evidence="3">Hildebrandi</strain>
    </source>
</reference>
<dbReference type="EMBL" id="JAGRRH010000014">
    <property type="protein sequence ID" value="KAG7358132.1"/>
    <property type="molecule type" value="Genomic_DNA"/>
</dbReference>
<feature type="domain" description="Helicase-associated" evidence="2">
    <location>
        <begin position="563"/>
        <end position="622"/>
    </location>
</feature>
<feature type="domain" description="Helicase-associated" evidence="2">
    <location>
        <begin position="628"/>
        <end position="689"/>
    </location>
</feature>
<dbReference type="InterPro" id="IPR005114">
    <property type="entry name" value="Helicase_assoc"/>
</dbReference>
<name>A0A9K3L9I6_9STRA</name>
<dbReference type="OrthoDB" id="70932at2759"/>
<keyword evidence="4" id="KW-1185">Reference proteome</keyword>
<dbReference type="GO" id="GO:0004386">
    <property type="term" value="F:helicase activity"/>
    <property type="evidence" value="ECO:0007669"/>
    <property type="project" value="UniProtKB-KW"/>
</dbReference>
<evidence type="ECO:0000259" key="2">
    <source>
        <dbReference type="Pfam" id="PF03457"/>
    </source>
</evidence>
<dbReference type="AlphaFoldDB" id="A0A9K3L9I6"/>